<dbReference type="EMBL" id="PYAX01000005">
    <property type="protein sequence ID" value="PSL55602.1"/>
    <property type="molecule type" value="Genomic_DNA"/>
</dbReference>
<dbReference type="AlphaFoldDB" id="A0A2P8IAW9"/>
<evidence type="ECO:0000313" key="2">
    <source>
        <dbReference type="Proteomes" id="UP000241118"/>
    </source>
</evidence>
<name>A0A2P8IAW9_SACCR</name>
<proteinExistence type="predicted"/>
<dbReference type="RefSeq" id="WP_106616440.1">
    <property type="nucleotide sequence ID" value="NZ_PYAX01000005.1"/>
</dbReference>
<reference evidence="1 2" key="1">
    <citation type="submission" date="2018-03" db="EMBL/GenBank/DDBJ databases">
        <title>Genomic Encyclopedia of Type Strains, Phase III (KMG-III): the genomes of soil and plant-associated and newly described type strains.</title>
        <authorList>
            <person name="Whitman W."/>
        </authorList>
    </citation>
    <scope>NUCLEOTIDE SEQUENCE [LARGE SCALE GENOMIC DNA]</scope>
    <source>
        <strain evidence="1 2">CGMCC 4.7097</strain>
    </source>
</reference>
<protein>
    <submittedName>
        <fullName evidence="1">Uncharacterized protein</fullName>
    </submittedName>
</protein>
<organism evidence="1 2">
    <name type="scientific">Saccharothrix carnea</name>
    <dbReference type="NCBI Taxonomy" id="1280637"/>
    <lineage>
        <taxon>Bacteria</taxon>
        <taxon>Bacillati</taxon>
        <taxon>Actinomycetota</taxon>
        <taxon>Actinomycetes</taxon>
        <taxon>Pseudonocardiales</taxon>
        <taxon>Pseudonocardiaceae</taxon>
        <taxon>Saccharothrix</taxon>
    </lineage>
</organism>
<comment type="caution">
    <text evidence="1">The sequence shown here is derived from an EMBL/GenBank/DDBJ whole genome shotgun (WGS) entry which is preliminary data.</text>
</comment>
<evidence type="ECO:0000313" key="1">
    <source>
        <dbReference type="EMBL" id="PSL55602.1"/>
    </source>
</evidence>
<sequence>MAPYSRTIPCHDTLGRPRTTNVALDQDRRRVTVMTPQPAASYDWHELDKLIATLNDARTAITGRR</sequence>
<dbReference type="Proteomes" id="UP000241118">
    <property type="component" value="Unassembled WGS sequence"/>
</dbReference>
<accession>A0A2P8IAW9</accession>
<gene>
    <name evidence="1" type="ORF">B0I31_105571</name>
</gene>
<keyword evidence="2" id="KW-1185">Reference proteome</keyword>